<accession>A0A6J6HR25</accession>
<dbReference type="InterPro" id="IPR002711">
    <property type="entry name" value="HNH"/>
</dbReference>
<dbReference type="Pfam" id="PF01844">
    <property type="entry name" value="HNH"/>
    <property type="match status" value="1"/>
</dbReference>
<name>A0A6J6HR25_9ZZZZ</name>
<dbReference type="AlphaFoldDB" id="A0A6J6HR25"/>
<dbReference type="GO" id="GO:0003676">
    <property type="term" value="F:nucleic acid binding"/>
    <property type="evidence" value="ECO:0007669"/>
    <property type="project" value="InterPro"/>
</dbReference>
<dbReference type="GO" id="GO:0008270">
    <property type="term" value="F:zinc ion binding"/>
    <property type="evidence" value="ECO:0007669"/>
    <property type="project" value="InterPro"/>
</dbReference>
<evidence type="ECO:0000313" key="3">
    <source>
        <dbReference type="EMBL" id="CAB4614983.1"/>
    </source>
</evidence>
<evidence type="ECO:0000256" key="1">
    <source>
        <dbReference type="ARBA" id="ARBA00023450"/>
    </source>
</evidence>
<dbReference type="Gene3D" id="1.10.30.50">
    <property type="match status" value="1"/>
</dbReference>
<protein>
    <submittedName>
        <fullName evidence="3">Unannotated protein</fullName>
    </submittedName>
</protein>
<dbReference type="GO" id="GO:0004519">
    <property type="term" value="F:endonuclease activity"/>
    <property type="evidence" value="ECO:0007669"/>
    <property type="project" value="InterPro"/>
</dbReference>
<dbReference type="InterPro" id="IPR003870">
    <property type="entry name" value="DUF222"/>
</dbReference>
<reference evidence="3" key="1">
    <citation type="submission" date="2020-05" db="EMBL/GenBank/DDBJ databases">
        <authorList>
            <person name="Chiriac C."/>
            <person name="Salcher M."/>
            <person name="Ghai R."/>
            <person name="Kavagutti S V."/>
        </authorList>
    </citation>
    <scope>NUCLEOTIDE SEQUENCE</scope>
</reference>
<comment type="similarity">
    <text evidence="1">Belongs to the Rv1128c/1148c/1588c/1702c/1945/3466 family.</text>
</comment>
<dbReference type="CDD" id="cd00085">
    <property type="entry name" value="HNHc"/>
    <property type="match status" value="1"/>
</dbReference>
<sequence length="477" mass="52011">MNEITNFGDNSTMLTAPDLEDFVITLLRKNAGVEVLAELVKIDPFNLSKPRRIDYLAALEKQTGWLQALMQKAIVAVAGDQPTEAESMWSGVDDAEREEVASALRLSPNTAQIRIDVARTLTNHLPTICSALATGEISAAHATVIAKESAEIISRGASNLVIKEIEEKALAHAEFHTPSQVANKVRSTIAKLAPNEFEDAVSIARDARKVSLFPESDGMCTLVAFLPAQDAQTIMLAIDKLARAEVKNFSADNSSLNASNRESKDIDSNLNSDSISDSISNSISNSEKRSIDMKRADALTQLASAYLATSLSENFNHRRPVTVNLTIDLPTLLGLAENPGQISGYGAIPASVARELAADANWRRFITDPITGNLIDYGRQSYEPPQDLKDFLIARDQTCRFPGCRQSARRSDIDHVQAWDDGGKTSANNLGVLCRRHHQMKTHGGWKLTSNSDGSCEWISPLGKKYFVPARPVNEVA</sequence>
<dbReference type="InterPro" id="IPR003615">
    <property type="entry name" value="HNH_nuc"/>
</dbReference>
<feature type="domain" description="HNH nuclease" evidence="2">
    <location>
        <begin position="387"/>
        <end position="439"/>
    </location>
</feature>
<dbReference type="EMBL" id="CAEZUT010000087">
    <property type="protein sequence ID" value="CAB4614983.1"/>
    <property type="molecule type" value="Genomic_DNA"/>
</dbReference>
<dbReference type="Pfam" id="PF02720">
    <property type="entry name" value="DUF222"/>
    <property type="match status" value="1"/>
</dbReference>
<proteinExistence type="inferred from homology"/>
<gene>
    <name evidence="3" type="ORF">UFOPK1854_00784</name>
</gene>
<evidence type="ECO:0000259" key="2">
    <source>
        <dbReference type="SMART" id="SM00507"/>
    </source>
</evidence>
<organism evidence="3">
    <name type="scientific">freshwater metagenome</name>
    <dbReference type="NCBI Taxonomy" id="449393"/>
    <lineage>
        <taxon>unclassified sequences</taxon>
        <taxon>metagenomes</taxon>
        <taxon>ecological metagenomes</taxon>
    </lineage>
</organism>
<dbReference type="SMART" id="SM00507">
    <property type="entry name" value="HNHc"/>
    <property type="match status" value="1"/>
</dbReference>